<dbReference type="Gene3D" id="2.130.10.10">
    <property type="entry name" value="YVTN repeat-like/Quinoprotein amine dehydrogenase"/>
    <property type="match status" value="1"/>
</dbReference>
<gene>
    <name evidence="10" type="ORF">B7463_g4850</name>
</gene>
<name>A0A3E2HDI3_SCYLI</name>
<evidence type="ECO:0000313" key="11">
    <source>
        <dbReference type="Proteomes" id="UP000258309"/>
    </source>
</evidence>
<evidence type="ECO:0000313" key="10">
    <source>
        <dbReference type="EMBL" id="RFU31460.1"/>
    </source>
</evidence>
<sequence length="237" mass="26842">MLGLSAYHITDLPLLLLLHPMSSVYDLLMPSAGPVDVLNHTSRGIINAIAFNTVETSILASCDLDRAISLYDLRTLIWISQAILTMSANTIFWNPMEAFNFAVGSEDLSIYVFDMRNLSRSLNILKDHISAVTDVDFSPTGEELVSASYDRTIRLWKRSEGHSRDVYHTKRMQRVFCATFSSGSKHRHIPKQIKRASEIRGEEVKALNQREENRIKHSHAPAKRSSAREKMVLETVQ</sequence>
<dbReference type="SMART" id="SM00320">
    <property type="entry name" value="WD40"/>
    <property type="match status" value="3"/>
</dbReference>
<evidence type="ECO:0000256" key="2">
    <source>
        <dbReference type="ARBA" id="ARBA00005649"/>
    </source>
</evidence>
<accession>A0A3E2HDI3</accession>
<dbReference type="Pfam" id="PF04158">
    <property type="entry name" value="Sof1"/>
    <property type="match status" value="1"/>
</dbReference>
<comment type="caution">
    <text evidence="10">The sequence shown here is derived from an EMBL/GenBank/DDBJ whole genome shotgun (WGS) entry which is preliminary data.</text>
</comment>
<keyword evidence="11" id="KW-1185">Reference proteome</keyword>
<dbReference type="AlphaFoldDB" id="A0A3E2HDI3"/>
<evidence type="ECO:0000256" key="4">
    <source>
        <dbReference type="ARBA" id="ARBA00022737"/>
    </source>
</evidence>
<reference evidence="10 11" key="1">
    <citation type="submission" date="2018-05" db="EMBL/GenBank/DDBJ databases">
        <title>Draft genome sequence of Scytalidium lignicola DSM 105466, a ubiquitous saprotrophic fungus.</title>
        <authorList>
            <person name="Buettner E."/>
            <person name="Gebauer A.M."/>
            <person name="Hofrichter M."/>
            <person name="Liers C."/>
            <person name="Kellner H."/>
        </authorList>
    </citation>
    <scope>NUCLEOTIDE SEQUENCE [LARGE SCALE GENOMIC DNA]</scope>
    <source>
        <strain evidence="10 11">DSM 105466</strain>
    </source>
</reference>
<dbReference type="InterPro" id="IPR015943">
    <property type="entry name" value="WD40/YVTN_repeat-like_dom_sf"/>
</dbReference>
<dbReference type="InterPro" id="IPR051733">
    <property type="entry name" value="WD_repeat_DCAF13/WDSOF1"/>
</dbReference>
<dbReference type="PANTHER" id="PTHR22851:SF0">
    <property type="entry name" value="DDB1- AND CUL4-ASSOCIATED FACTOR 13"/>
    <property type="match status" value="1"/>
</dbReference>
<dbReference type="InterPro" id="IPR007287">
    <property type="entry name" value="Sof1"/>
</dbReference>
<dbReference type="OrthoDB" id="10249065at2759"/>
<dbReference type="STRING" id="5539.A0A3E2HDI3"/>
<dbReference type="Pfam" id="PF00400">
    <property type="entry name" value="WD40"/>
    <property type="match status" value="1"/>
</dbReference>
<keyword evidence="3 7" id="KW-0853">WD repeat</keyword>
<evidence type="ECO:0000256" key="8">
    <source>
        <dbReference type="SAM" id="MobiDB-lite"/>
    </source>
</evidence>
<evidence type="ECO:0000256" key="5">
    <source>
        <dbReference type="ARBA" id="ARBA00023242"/>
    </source>
</evidence>
<dbReference type="PROSITE" id="PS50082">
    <property type="entry name" value="WD_REPEATS_2"/>
    <property type="match status" value="1"/>
</dbReference>
<feature type="non-terminal residue" evidence="10">
    <location>
        <position position="237"/>
    </location>
</feature>
<dbReference type="GO" id="GO:0032040">
    <property type="term" value="C:small-subunit processome"/>
    <property type="evidence" value="ECO:0007669"/>
    <property type="project" value="TreeGrafter"/>
</dbReference>
<dbReference type="PANTHER" id="PTHR22851">
    <property type="entry name" value="U3 SMALL NUCLEOLAR RNA U3 SNORNA ASSOCIATED PROTEIN"/>
    <property type="match status" value="1"/>
</dbReference>
<comment type="subcellular location">
    <subcellularLocation>
        <location evidence="1">Nucleus</location>
        <location evidence="1">Nucleolus</location>
    </subcellularLocation>
</comment>
<comment type="similarity">
    <text evidence="2">Belongs to the WD repeat DCAF13/WDSOF1 family.</text>
</comment>
<dbReference type="PROSITE" id="PS50294">
    <property type="entry name" value="WD_REPEATS_REGION"/>
    <property type="match status" value="1"/>
</dbReference>
<evidence type="ECO:0000256" key="6">
    <source>
        <dbReference type="ARBA" id="ARBA00023274"/>
    </source>
</evidence>
<dbReference type="EMBL" id="NCSJ02000075">
    <property type="protein sequence ID" value="RFU31460.1"/>
    <property type="molecule type" value="Genomic_DNA"/>
</dbReference>
<evidence type="ECO:0000259" key="9">
    <source>
        <dbReference type="Pfam" id="PF04158"/>
    </source>
</evidence>
<evidence type="ECO:0000256" key="3">
    <source>
        <dbReference type="ARBA" id="ARBA00022574"/>
    </source>
</evidence>
<keyword evidence="4" id="KW-0677">Repeat</keyword>
<dbReference type="Proteomes" id="UP000258309">
    <property type="component" value="Unassembled WGS sequence"/>
</dbReference>
<evidence type="ECO:0000256" key="7">
    <source>
        <dbReference type="PROSITE-ProRule" id="PRU00221"/>
    </source>
</evidence>
<feature type="region of interest" description="Disordered" evidence="8">
    <location>
        <begin position="212"/>
        <end position="237"/>
    </location>
</feature>
<proteinExistence type="inferred from homology"/>
<feature type="repeat" description="WD" evidence="7">
    <location>
        <begin position="125"/>
        <end position="166"/>
    </location>
</feature>
<dbReference type="SUPFAM" id="SSF50978">
    <property type="entry name" value="WD40 repeat-like"/>
    <property type="match status" value="1"/>
</dbReference>
<feature type="non-terminal residue" evidence="10">
    <location>
        <position position="1"/>
    </location>
</feature>
<dbReference type="InterPro" id="IPR036322">
    <property type="entry name" value="WD40_repeat_dom_sf"/>
</dbReference>
<dbReference type="GO" id="GO:0000462">
    <property type="term" value="P:maturation of SSU-rRNA from tricistronic rRNA transcript (SSU-rRNA, 5.8S rRNA, LSU-rRNA)"/>
    <property type="evidence" value="ECO:0007669"/>
    <property type="project" value="TreeGrafter"/>
</dbReference>
<protein>
    <recommendedName>
        <fullName evidence="9">Sof1-like protein domain-containing protein</fullName>
    </recommendedName>
</protein>
<keyword evidence="6" id="KW-0687">Ribonucleoprotein</keyword>
<organism evidence="10 11">
    <name type="scientific">Scytalidium lignicola</name>
    <name type="common">Hyphomycete</name>
    <dbReference type="NCBI Taxonomy" id="5539"/>
    <lineage>
        <taxon>Eukaryota</taxon>
        <taxon>Fungi</taxon>
        <taxon>Dikarya</taxon>
        <taxon>Ascomycota</taxon>
        <taxon>Pezizomycotina</taxon>
        <taxon>Leotiomycetes</taxon>
        <taxon>Leotiomycetes incertae sedis</taxon>
        <taxon>Scytalidium</taxon>
    </lineage>
</organism>
<evidence type="ECO:0000256" key="1">
    <source>
        <dbReference type="ARBA" id="ARBA00004604"/>
    </source>
</evidence>
<feature type="domain" description="Sof1-like protein" evidence="9">
    <location>
        <begin position="185"/>
        <end position="232"/>
    </location>
</feature>
<dbReference type="InterPro" id="IPR001680">
    <property type="entry name" value="WD40_rpt"/>
</dbReference>
<feature type="compositionally biased region" description="Basic and acidic residues" evidence="8">
    <location>
        <begin position="226"/>
        <end position="237"/>
    </location>
</feature>
<keyword evidence="5" id="KW-0539">Nucleus</keyword>